<dbReference type="EMBL" id="AP014854">
    <property type="protein sequence ID" value="BAR98647.1"/>
    <property type="molecule type" value="Genomic_DNA"/>
</dbReference>
<evidence type="ECO:0000313" key="1">
    <source>
        <dbReference type="EMBL" id="BAR98647.1"/>
    </source>
</evidence>
<protein>
    <submittedName>
        <fullName evidence="1">Uncharacterized protein</fullName>
    </submittedName>
</protein>
<reference evidence="1" key="1">
    <citation type="journal article" date="2015" name="Genome Announc.">
        <title>Complete Genome Sequence of the Bacteriochlorophyll b-Producing Photosynthetic Bacterium Blastochloris viridis.</title>
        <authorList>
            <person name="Tsukatani Y."/>
            <person name="Hirose Y."/>
            <person name="Harada J."/>
            <person name="Misawa N."/>
            <person name="Mori K."/>
            <person name="Inoue K."/>
            <person name="Tamiaki H."/>
        </authorList>
    </citation>
    <scope>NUCLEOTIDE SEQUENCE [LARGE SCALE GENOMIC DNA]</scope>
    <source>
        <strain evidence="1">DSM 133</strain>
    </source>
</reference>
<sequence>MIFYLIKTGGQKFPGATGKIFPRDISKKLRSATFLFARIR</sequence>
<accession>A0A182D0Y9</accession>
<proteinExistence type="predicted"/>
<dbReference type="AlphaFoldDB" id="A0A182D0Y9"/>
<organism evidence="1">
    <name type="scientific">Blastochloris viridis</name>
    <name type="common">Rhodopseudomonas viridis</name>
    <dbReference type="NCBI Taxonomy" id="1079"/>
    <lineage>
        <taxon>Bacteria</taxon>
        <taxon>Pseudomonadati</taxon>
        <taxon>Pseudomonadota</taxon>
        <taxon>Alphaproteobacteria</taxon>
        <taxon>Hyphomicrobiales</taxon>
        <taxon>Blastochloridaceae</taxon>
        <taxon>Blastochloris</taxon>
    </lineage>
</organism>
<name>A0A182D0Y9_BLAVI</name>
<gene>
    <name evidence="1" type="ORF">BV133_1054</name>
</gene>